<dbReference type="Pfam" id="PF00069">
    <property type="entry name" value="Pkinase"/>
    <property type="match status" value="1"/>
</dbReference>
<name>V5NXA4_9ALPH</name>
<dbReference type="PANTHER" id="PTHR24056">
    <property type="entry name" value="CELL DIVISION PROTEIN KINASE"/>
    <property type="match status" value="1"/>
</dbReference>
<dbReference type="PROSITE" id="PS00108">
    <property type="entry name" value="PROTEIN_KINASE_ST"/>
    <property type="match status" value="1"/>
</dbReference>
<gene>
    <name evidence="6" type="primary">F-US3B</name>
</gene>
<dbReference type="Proteomes" id="UP000325782">
    <property type="component" value="Segment"/>
</dbReference>
<evidence type="ECO:0000256" key="2">
    <source>
        <dbReference type="ARBA" id="ARBA00022741"/>
    </source>
</evidence>
<reference evidence="6 7" key="1">
    <citation type="journal article" date="2012" name="PLoS ONE">
        <title>The genome of Chelonid herpesvirus 5 harbors atypical genes.</title>
        <authorList>
            <person name="Ackermann M."/>
            <person name="Koriabine M."/>
            <person name="Hartmann-Fritsch F."/>
            <person name="de Jong P.J."/>
            <person name="Lewis T.D."/>
            <person name="Schetle N."/>
            <person name="Work T.M."/>
            <person name="Dagenais J."/>
            <person name="Balazs G.H."/>
            <person name="Leong J.A."/>
        </authorList>
    </citation>
    <scope>NUCLEOTIDE SEQUENCE [LARGE SCALE GENOMIC DNA]</scope>
</reference>
<accession>V5NXA4</accession>
<dbReference type="Gene3D" id="3.30.200.20">
    <property type="entry name" value="Phosphorylase Kinase, domain 1"/>
    <property type="match status" value="1"/>
</dbReference>
<keyword evidence="3 4" id="KW-0067">ATP-binding</keyword>
<dbReference type="InterPro" id="IPR000719">
    <property type="entry name" value="Prot_kinase_dom"/>
</dbReference>
<dbReference type="KEGG" id="vg:80532649"/>
<dbReference type="SMART" id="SM00220">
    <property type="entry name" value="S_TKc"/>
    <property type="match status" value="1"/>
</dbReference>
<feature type="binding site" evidence="4">
    <location>
        <position position="38"/>
    </location>
    <ligand>
        <name>ATP</name>
        <dbReference type="ChEBI" id="CHEBI:30616"/>
    </ligand>
</feature>
<protein>
    <submittedName>
        <fullName evidence="6">Putative cyclin-dependent kinase 2</fullName>
    </submittedName>
</protein>
<feature type="domain" description="Protein kinase" evidence="5">
    <location>
        <begin position="9"/>
        <end position="295"/>
    </location>
</feature>
<comment type="similarity">
    <text evidence="1">Belongs to the protein kinase superfamily. CMGC Ser/Thr protein kinase family. CDC2/CDKX subfamily.</text>
</comment>
<dbReference type="InterPro" id="IPR008271">
    <property type="entry name" value="Ser/Thr_kinase_AS"/>
</dbReference>
<evidence type="ECO:0000256" key="1">
    <source>
        <dbReference type="ARBA" id="ARBA00006485"/>
    </source>
</evidence>
<dbReference type="GO" id="GO:0004674">
    <property type="term" value="F:protein serine/threonine kinase activity"/>
    <property type="evidence" value="ECO:0007669"/>
    <property type="project" value="TreeGrafter"/>
</dbReference>
<evidence type="ECO:0000313" key="7">
    <source>
        <dbReference type="Proteomes" id="UP000325782"/>
    </source>
</evidence>
<keyword evidence="6" id="KW-0418">Kinase</keyword>
<evidence type="ECO:0000256" key="3">
    <source>
        <dbReference type="ARBA" id="ARBA00022840"/>
    </source>
</evidence>
<organism evidence="6 7">
    <name type="scientific">Chelonid alphaherpesvirus 5</name>
    <dbReference type="NCBI Taxonomy" id="702736"/>
    <lineage>
        <taxon>Viruses</taxon>
        <taxon>Duplodnaviria</taxon>
        <taxon>Heunggongvirae</taxon>
        <taxon>Peploviricota</taxon>
        <taxon>Herviviricetes</taxon>
        <taxon>Herpesvirales</taxon>
        <taxon>Orthoherpesviridae</taxon>
        <taxon>Alphaherpesvirinae</taxon>
        <taxon>Scutavirus</taxon>
        <taxon>Scutavirus chelonidalpha5</taxon>
    </lineage>
</organism>
<dbReference type="RefSeq" id="YP_010795490.1">
    <property type="nucleotide sequence ID" value="NC_075701.1"/>
</dbReference>
<dbReference type="PROSITE" id="PS50011">
    <property type="entry name" value="PROTEIN_KINASE_DOM"/>
    <property type="match status" value="1"/>
</dbReference>
<dbReference type="SUPFAM" id="SSF56112">
    <property type="entry name" value="Protein kinase-like (PK-like)"/>
    <property type="match status" value="1"/>
</dbReference>
<dbReference type="InterPro" id="IPR017441">
    <property type="entry name" value="Protein_kinase_ATP_BS"/>
</dbReference>
<keyword evidence="2 4" id="KW-0547">Nucleotide-binding</keyword>
<evidence type="ECO:0000256" key="4">
    <source>
        <dbReference type="PROSITE-ProRule" id="PRU10141"/>
    </source>
</evidence>
<dbReference type="EMBL" id="HQ878327">
    <property type="protein sequence ID" value="AHA93304.1"/>
    <property type="molecule type" value="Genomic_DNA"/>
</dbReference>
<keyword evidence="6" id="KW-0808">Transferase</keyword>
<dbReference type="PROSITE" id="PS00107">
    <property type="entry name" value="PROTEIN_KINASE_ATP"/>
    <property type="match status" value="1"/>
</dbReference>
<dbReference type="InterPro" id="IPR011009">
    <property type="entry name" value="Kinase-like_dom_sf"/>
</dbReference>
<sequence length="313" mass="36270">MAERVNQTLDLLSALGKGTYGQVVKAVDKATGNVIAVKITRKGKDRLTQATINEYDILTMMRHSNIITAIQLLEDDSRVFLQMEYVHASLKDFIRINSCIRRDHRRRIVSQLLSALIYLREHRIIHRDLKPDNILMNSVDDVKVADFGLAKFWHSANGRERGKHSLDVCTSWYRSPEVFLCHEYGYGLDVWSLGCVFYYLIKRESPFRAETDEVCFLTILCRMGVTRSTRGWESPKEADCFYLKVPQHLWQRANHESIPEDESIVLEERKLLCRMLTFCPDARPTAENLSADKYLSDRPCTRSQSRTSTSSWR</sequence>
<proteinExistence type="inferred from homology"/>
<evidence type="ECO:0000313" key="6">
    <source>
        <dbReference type="EMBL" id="AHA93304.1"/>
    </source>
</evidence>
<evidence type="ECO:0000259" key="5">
    <source>
        <dbReference type="PROSITE" id="PS50011"/>
    </source>
</evidence>
<dbReference type="InterPro" id="IPR050108">
    <property type="entry name" value="CDK"/>
</dbReference>
<dbReference type="Gene3D" id="1.10.510.10">
    <property type="entry name" value="Transferase(Phosphotransferase) domain 1"/>
    <property type="match status" value="1"/>
</dbReference>
<keyword evidence="7" id="KW-1185">Reference proteome</keyword>
<dbReference type="GO" id="GO:0005524">
    <property type="term" value="F:ATP binding"/>
    <property type="evidence" value="ECO:0007669"/>
    <property type="project" value="UniProtKB-UniRule"/>
</dbReference>
<dbReference type="GeneID" id="80532649"/>